<evidence type="ECO:0000259" key="2">
    <source>
        <dbReference type="SMART" id="SM00382"/>
    </source>
</evidence>
<feature type="domain" description="AAA+ ATPase" evidence="2">
    <location>
        <begin position="70"/>
        <end position="264"/>
    </location>
</feature>
<dbReference type="InterPro" id="IPR027417">
    <property type="entry name" value="P-loop_NTPase"/>
</dbReference>
<dbReference type="SMART" id="SM00382">
    <property type="entry name" value="AAA"/>
    <property type="match status" value="1"/>
</dbReference>
<dbReference type="KEGG" id="age:AA314_00543"/>
<protein>
    <submittedName>
        <fullName evidence="4">Dynein-related subfamily AAA family protein</fullName>
    </submittedName>
    <submittedName>
        <fullName evidence="3">MoxR-like ATPase</fullName>
    </submittedName>
</protein>
<name>A0AAC8TAN5_9BACT</name>
<evidence type="ECO:0000313" key="4">
    <source>
        <dbReference type="EMBL" id="REG30829.1"/>
    </source>
</evidence>
<dbReference type="InterPro" id="IPR003593">
    <property type="entry name" value="AAA+_ATPase"/>
</dbReference>
<evidence type="ECO:0000256" key="1">
    <source>
        <dbReference type="SAM" id="MobiDB-lite"/>
    </source>
</evidence>
<dbReference type="EMBL" id="QUMU01000006">
    <property type="protein sequence ID" value="REG30829.1"/>
    <property type="molecule type" value="Genomic_DNA"/>
</dbReference>
<evidence type="ECO:0000313" key="5">
    <source>
        <dbReference type="Proteomes" id="UP000035579"/>
    </source>
</evidence>
<dbReference type="GO" id="GO:0016887">
    <property type="term" value="F:ATP hydrolysis activity"/>
    <property type="evidence" value="ECO:0007669"/>
    <property type="project" value="InterPro"/>
</dbReference>
<proteinExistence type="predicted"/>
<dbReference type="Proteomes" id="UP000035579">
    <property type="component" value="Chromosome"/>
</dbReference>
<reference evidence="4 6" key="2">
    <citation type="submission" date="2018-08" db="EMBL/GenBank/DDBJ databases">
        <title>Genomic Encyclopedia of Archaeal and Bacterial Type Strains, Phase II (KMG-II): from individual species to whole genera.</title>
        <authorList>
            <person name="Goeker M."/>
        </authorList>
    </citation>
    <scope>NUCLEOTIDE SEQUENCE [LARGE SCALE GENOMIC DNA]</scope>
    <source>
        <strain evidence="4 6">DSM 2261</strain>
    </source>
</reference>
<dbReference type="InterPro" id="IPR011704">
    <property type="entry name" value="ATPase_dyneun-rel_AAA"/>
</dbReference>
<evidence type="ECO:0000313" key="6">
    <source>
        <dbReference type="Proteomes" id="UP000256345"/>
    </source>
</evidence>
<organism evidence="3 5">
    <name type="scientific">Archangium gephyra</name>
    <dbReference type="NCBI Taxonomy" id="48"/>
    <lineage>
        <taxon>Bacteria</taxon>
        <taxon>Pseudomonadati</taxon>
        <taxon>Myxococcota</taxon>
        <taxon>Myxococcia</taxon>
        <taxon>Myxococcales</taxon>
        <taxon>Cystobacterineae</taxon>
        <taxon>Archangiaceae</taxon>
        <taxon>Archangium</taxon>
    </lineage>
</organism>
<dbReference type="Pfam" id="PF07728">
    <property type="entry name" value="AAA_5"/>
    <property type="match status" value="1"/>
</dbReference>
<reference evidence="3 5" key="1">
    <citation type="submission" date="2015-05" db="EMBL/GenBank/DDBJ databases">
        <title>Genome assembly of Archangium gephyra DSM 2261.</title>
        <authorList>
            <person name="Sharma G."/>
            <person name="Subramanian S."/>
        </authorList>
    </citation>
    <scope>NUCLEOTIDE SEQUENCE [LARGE SCALE GENOMIC DNA]</scope>
    <source>
        <strain evidence="3 5">DSM 2261</strain>
    </source>
</reference>
<gene>
    <name evidence="3" type="ORF">AA314_00543</name>
    <name evidence="4" type="ORF">ATI61_106299</name>
</gene>
<dbReference type="AlphaFoldDB" id="A0AAC8TAN5"/>
<dbReference type="SUPFAM" id="SSF52540">
    <property type="entry name" value="P-loop containing nucleoside triphosphate hydrolases"/>
    <property type="match status" value="1"/>
</dbReference>
<dbReference type="EMBL" id="CP011509">
    <property type="protein sequence ID" value="AKI98916.1"/>
    <property type="molecule type" value="Genomic_DNA"/>
</dbReference>
<dbReference type="Proteomes" id="UP000256345">
    <property type="component" value="Unassembled WGS sequence"/>
</dbReference>
<accession>A0AAC8TAN5</accession>
<dbReference type="CDD" id="cd00009">
    <property type="entry name" value="AAA"/>
    <property type="match status" value="1"/>
</dbReference>
<feature type="region of interest" description="Disordered" evidence="1">
    <location>
        <begin position="1"/>
        <end position="53"/>
    </location>
</feature>
<sequence>MSKRSEPKPWWVYRGNGQPHEDIGKLPPPPPWRKSRGPALERPLTSGNGPPPRFEASDEVIELVNTALYLRRPLLVTGKPGSGKSSLAEAVAWELKLGRPLRWPINTRSTLQEGLYRYDAIGRLQEASLQEKRGRAEGAVAADPDIQQFLQLGPLGTALAPSKYPRVLLIDEIDKSDIDLPNDLLNVFEEGEFEVPELSRLVRTGADDERKVRTLDGEWAPTDEGWVRCHAFPLVIMTSNGEREFPPAFLRRCLQLDLKEPGQEQLEAIIRIHLGDEAVAKASPYLRAFLERRSKDTLATDQLLNAIYLVTRVPGAQHDMQSLVEVLFKSLGSLGTP</sequence>
<evidence type="ECO:0000313" key="3">
    <source>
        <dbReference type="EMBL" id="AKI98916.1"/>
    </source>
</evidence>
<keyword evidence="6" id="KW-1185">Reference proteome</keyword>
<dbReference type="RefSeq" id="WP_047854153.1">
    <property type="nucleotide sequence ID" value="NZ_CP011509.1"/>
</dbReference>
<dbReference type="GO" id="GO:0005524">
    <property type="term" value="F:ATP binding"/>
    <property type="evidence" value="ECO:0007669"/>
    <property type="project" value="InterPro"/>
</dbReference>
<dbReference type="Gene3D" id="3.40.50.300">
    <property type="entry name" value="P-loop containing nucleotide triphosphate hydrolases"/>
    <property type="match status" value="1"/>
</dbReference>